<dbReference type="Pfam" id="PF03976">
    <property type="entry name" value="PPK2"/>
    <property type="match status" value="1"/>
</dbReference>
<keyword evidence="2" id="KW-0418">Kinase</keyword>
<dbReference type="InterPro" id="IPR022300">
    <property type="entry name" value="PPK2-rel_1"/>
</dbReference>
<dbReference type="AlphaFoldDB" id="A0A516Q477"/>
<evidence type="ECO:0000259" key="1">
    <source>
        <dbReference type="Pfam" id="PF03976"/>
    </source>
</evidence>
<reference evidence="2 3" key="1">
    <citation type="submission" date="2019-07" db="EMBL/GenBank/DDBJ databases">
        <title>Microlunatus dokdonensis sp. nov. isolated from the rhizospheric soil of the wild plant Elymus tsukushiensis.</title>
        <authorList>
            <person name="Ghim S.-Y."/>
            <person name="Hwang Y.-J."/>
            <person name="Son J.-S."/>
            <person name="Shin J.-H."/>
        </authorList>
    </citation>
    <scope>NUCLEOTIDE SEQUENCE [LARGE SCALE GENOMIC DNA]</scope>
    <source>
        <strain evidence="2 3">KUDC0627</strain>
    </source>
</reference>
<dbReference type="RefSeq" id="WP_143988187.1">
    <property type="nucleotide sequence ID" value="NZ_CP041692.1"/>
</dbReference>
<dbReference type="KEGG" id="mik:FOE78_22150"/>
<evidence type="ECO:0000313" key="2">
    <source>
        <dbReference type="EMBL" id="QDP98246.1"/>
    </source>
</evidence>
<proteinExistence type="predicted"/>
<dbReference type="InterPro" id="IPR022488">
    <property type="entry name" value="PPK2-related"/>
</dbReference>
<feature type="domain" description="Polyphosphate kinase-2-related" evidence="1">
    <location>
        <begin position="63"/>
        <end position="281"/>
    </location>
</feature>
<evidence type="ECO:0000313" key="3">
    <source>
        <dbReference type="Proteomes" id="UP000319263"/>
    </source>
</evidence>
<dbReference type="Gene3D" id="3.40.50.300">
    <property type="entry name" value="P-loop containing nucleotide triphosphate hydrolases"/>
    <property type="match status" value="1"/>
</dbReference>
<dbReference type="InterPro" id="IPR027417">
    <property type="entry name" value="P-loop_NTPase"/>
</dbReference>
<dbReference type="GO" id="GO:0016301">
    <property type="term" value="F:kinase activity"/>
    <property type="evidence" value="ECO:0007669"/>
    <property type="project" value="UniProtKB-KW"/>
</dbReference>
<name>A0A516Q477_9ACTN</name>
<keyword evidence="2" id="KW-0808">Transferase</keyword>
<gene>
    <name evidence="2" type="ORF">FOE78_22150</name>
</gene>
<dbReference type="SUPFAM" id="SSF52540">
    <property type="entry name" value="P-loop containing nucleoside triphosphate hydrolases"/>
    <property type="match status" value="1"/>
</dbReference>
<dbReference type="PANTHER" id="PTHR34383:SF3">
    <property type="entry name" value="POLYPHOSPHATE:AMP PHOSPHOTRANSFERASE"/>
    <property type="match status" value="1"/>
</dbReference>
<dbReference type="OrthoDB" id="9775224at2"/>
<protein>
    <submittedName>
        <fullName evidence="2">Polyphosphate kinase 2 family protein</fullName>
    </submittedName>
</protein>
<keyword evidence="3" id="KW-1185">Reference proteome</keyword>
<dbReference type="GO" id="GO:0006797">
    <property type="term" value="P:polyphosphate metabolic process"/>
    <property type="evidence" value="ECO:0007669"/>
    <property type="project" value="InterPro"/>
</dbReference>
<dbReference type="NCBIfam" id="TIGR03709">
    <property type="entry name" value="PPK2_rel_1"/>
    <property type="match status" value="1"/>
</dbReference>
<accession>A0A516Q477</accession>
<sequence length="308" mass="34914">MTSTTSVADQRSRILADLVVQPGAPAELDRRHTRWTGGADAEQLSSTELETRAGSVLTLGVRDLAEAQELLWASNSYALLLVFQAMDAAGKDSTIKHVMSGVNPQGVQVVSFKKPSNEELDHTFLWRTARALPERGRIGIFNRSHYEEVVALRVHPEWLQRQRLPRTDRGPAFWAERYDDINAFEHHLARNGTVVLKFFLHVSRAEQRRRFFARLNNPDKQWKFNAADVAERALWDDYLQAYDDAIGATSTPWAPWHVIPADQKKVLQALTVATIVDAVEGLDLRWPTVSDDDRRANAVARQRLEQES</sequence>
<dbReference type="PANTHER" id="PTHR34383">
    <property type="entry name" value="POLYPHOSPHATE:AMP PHOSPHOTRANSFERASE-RELATED"/>
    <property type="match status" value="1"/>
</dbReference>
<dbReference type="Proteomes" id="UP000319263">
    <property type="component" value="Chromosome"/>
</dbReference>
<dbReference type="EMBL" id="CP041692">
    <property type="protein sequence ID" value="QDP98246.1"/>
    <property type="molecule type" value="Genomic_DNA"/>
</dbReference>
<organism evidence="2 3">
    <name type="scientific">Microlunatus elymi</name>
    <dbReference type="NCBI Taxonomy" id="2596828"/>
    <lineage>
        <taxon>Bacteria</taxon>
        <taxon>Bacillati</taxon>
        <taxon>Actinomycetota</taxon>
        <taxon>Actinomycetes</taxon>
        <taxon>Propionibacteriales</taxon>
        <taxon>Propionibacteriaceae</taxon>
        <taxon>Microlunatus</taxon>
    </lineage>
</organism>
<dbReference type="GO" id="GO:0016776">
    <property type="term" value="F:phosphotransferase activity, phosphate group as acceptor"/>
    <property type="evidence" value="ECO:0007669"/>
    <property type="project" value="InterPro"/>
</dbReference>